<dbReference type="Proteomes" id="UP000196440">
    <property type="component" value="Unassembled WGS sequence"/>
</dbReference>
<dbReference type="EMBL" id="NHOI01000043">
    <property type="protein sequence ID" value="OVZ80537.1"/>
    <property type="molecule type" value="Genomic_DNA"/>
</dbReference>
<protein>
    <submittedName>
        <fullName evidence="1">Uncharacterized protein</fullName>
    </submittedName>
</protein>
<name>A0A208ZJ81_YERIN</name>
<evidence type="ECO:0000313" key="2">
    <source>
        <dbReference type="Proteomes" id="UP000196440"/>
    </source>
</evidence>
<organism evidence="1 2">
    <name type="scientific">Yersinia intermedia</name>
    <dbReference type="NCBI Taxonomy" id="631"/>
    <lineage>
        <taxon>Bacteria</taxon>
        <taxon>Pseudomonadati</taxon>
        <taxon>Pseudomonadota</taxon>
        <taxon>Gammaproteobacteria</taxon>
        <taxon>Enterobacterales</taxon>
        <taxon>Yersiniaceae</taxon>
        <taxon>Yersinia</taxon>
    </lineage>
</organism>
<accession>A0A208ZJ81</accession>
<reference evidence="1 2" key="1">
    <citation type="submission" date="2017-05" db="EMBL/GenBank/DDBJ databases">
        <title>Whole genome sequencing of Yersinia kristensenii.</title>
        <authorList>
            <person name="Campioni F."/>
        </authorList>
    </citation>
    <scope>NUCLEOTIDE SEQUENCE [LARGE SCALE GENOMIC DNA]</scope>
    <source>
        <strain evidence="1 2">CFSAN060536</strain>
    </source>
</reference>
<dbReference type="AlphaFoldDB" id="A0A208ZJ81"/>
<evidence type="ECO:0000313" key="1">
    <source>
        <dbReference type="EMBL" id="OVZ80537.1"/>
    </source>
</evidence>
<gene>
    <name evidence="1" type="ORF">CBW57_22115</name>
</gene>
<proteinExistence type="predicted"/>
<sequence length="101" mass="11712">MPLLTFWEYLYIRLETERYRMEQHSAFEDRLPAGWMLFLLEFIECSEIPSAPEVVYLAEKSGTIIITKEEFNGKDVGGIICANNVEIELAANGHLPKWFDL</sequence>
<comment type="caution">
    <text evidence="1">The sequence shown here is derived from an EMBL/GenBank/DDBJ whole genome shotgun (WGS) entry which is preliminary data.</text>
</comment>